<dbReference type="PROSITE" id="PS51746">
    <property type="entry name" value="PPM_2"/>
    <property type="match status" value="1"/>
</dbReference>
<evidence type="ECO:0000313" key="4">
    <source>
        <dbReference type="Proteomes" id="UP001324427"/>
    </source>
</evidence>
<comment type="catalytic activity">
    <reaction evidence="1">
        <text>O-phospho-L-threonyl-[protein] + H2O = L-threonyl-[protein] + phosphate</text>
        <dbReference type="Rhea" id="RHEA:47004"/>
        <dbReference type="Rhea" id="RHEA-COMP:11060"/>
        <dbReference type="Rhea" id="RHEA-COMP:11605"/>
        <dbReference type="ChEBI" id="CHEBI:15377"/>
        <dbReference type="ChEBI" id="CHEBI:30013"/>
        <dbReference type="ChEBI" id="CHEBI:43474"/>
        <dbReference type="ChEBI" id="CHEBI:61977"/>
        <dbReference type="EC" id="3.1.3.16"/>
    </reaction>
</comment>
<dbReference type="SMART" id="SM00332">
    <property type="entry name" value="PP2Cc"/>
    <property type="match status" value="1"/>
</dbReference>
<feature type="domain" description="PPM-type phosphatase" evidence="2">
    <location>
        <begin position="79"/>
        <end position="399"/>
    </location>
</feature>
<protein>
    <recommendedName>
        <fullName evidence="1">Protein phosphatase</fullName>
        <ecNumber evidence="1">3.1.3.16</ecNumber>
    </recommendedName>
</protein>
<dbReference type="SUPFAM" id="SSF81606">
    <property type="entry name" value="PP2C-like"/>
    <property type="match status" value="1"/>
</dbReference>
<keyword evidence="1" id="KW-0378">Hydrolase</keyword>
<comment type="cofactor">
    <cofactor evidence="1">
        <name>Mn(2+)</name>
        <dbReference type="ChEBI" id="CHEBI:29035"/>
    </cofactor>
</comment>
<name>A0AAV9J510_9PEZI</name>
<dbReference type="GO" id="GO:0046872">
    <property type="term" value="F:metal ion binding"/>
    <property type="evidence" value="ECO:0007669"/>
    <property type="project" value="UniProtKB-UniRule"/>
</dbReference>
<dbReference type="SMART" id="SM00331">
    <property type="entry name" value="PP2C_SIG"/>
    <property type="match status" value="1"/>
</dbReference>
<dbReference type="Gene3D" id="3.60.40.10">
    <property type="entry name" value="PPM-type phosphatase domain"/>
    <property type="match status" value="1"/>
</dbReference>
<dbReference type="GO" id="GO:0004722">
    <property type="term" value="F:protein serine/threonine phosphatase activity"/>
    <property type="evidence" value="ECO:0007669"/>
    <property type="project" value="UniProtKB-EC"/>
</dbReference>
<dbReference type="EMBL" id="JAVFHQ010000076">
    <property type="protein sequence ID" value="KAK4540037.1"/>
    <property type="molecule type" value="Genomic_DNA"/>
</dbReference>
<accession>A0AAV9J510</accession>
<dbReference type="PANTHER" id="PTHR12320">
    <property type="entry name" value="PROTEIN PHOSPHATASE 2C"/>
    <property type="match status" value="1"/>
</dbReference>
<evidence type="ECO:0000259" key="2">
    <source>
        <dbReference type="PROSITE" id="PS51746"/>
    </source>
</evidence>
<comment type="similarity">
    <text evidence="1">Belongs to the PP2C family.</text>
</comment>
<keyword evidence="1" id="KW-0479">Metal-binding</keyword>
<keyword evidence="4" id="KW-1185">Reference proteome</keyword>
<evidence type="ECO:0000256" key="1">
    <source>
        <dbReference type="RuleBase" id="RU366020"/>
    </source>
</evidence>
<dbReference type="AlphaFoldDB" id="A0AAV9J510"/>
<keyword evidence="1" id="KW-0904">Protein phosphatase</keyword>
<dbReference type="EC" id="3.1.3.16" evidence="1"/>
<dbReference type="InterPro" id="IPR001932">
    <property type="entry name" value="PPM-type_phosphatase-like_dom"/>
</dbReference>
<comment type="cofactor">
    <cofactor evidence="1">
        <name>Mg(2+)</name>
        <dbReference type="ChEBI" id="CHEBI:18420"/>
    </cofactor>
</comment>
<evidence type="ECO:0000313" key="3">
    <source>
        <dbReference type="EMBL" id="KAK4540037.1"/>
    </source>
</evidence>
<comment type="catalytic activity">
    <reaction evidence="1">
        <text>O-phospho-L-seryl-[protein] + H2O = L-seryl-[protein] + phosphate</text>
        <dbReference type="Rhea" id="RHEA:20629"/>
        <dbReference type="Rhea" id="RHEA-COMP:9863"/>
        <dbReference type="Rhea" id="RHEA-COMP:11604"/>
        <dbReference type="ChEBI" id="CHEBI:15377"/>
        <dbReference type="ChEBI" id="CHEBI:29999"/>
        <dbReference type="ChEBI" id="CHEBI:43474"/>
        <dbReference type="ChEBI" id="CHEBI:83421"/>
        <dbReference type="EC" id="3.1.3.16"/>
    </reaction>
</comment>
<organism evidence="3 4">
    <name type="scientific">Oleoguttula mirabilis</name>
    <dbReference type="NCBI Taxonomy" id="1507867"/>
    <lineage>
        <taxon>Eukaryota</taxon>
        <taxon>Fungi</taxon>
        <taxon>Dikarya</taxon>
        <taxon>Ascomycota</taxon>
        <taxon>Pezizomycotina</taxon>
        <taxon>Dothideomycetes</taxon>
        <taxon>Dothideomycetidae</taxon>
        <taxon>Mycosphaerellales</taxon>
        <taxon>Teratosphaeriaceae</taxon>
        <taxon>Oleoguttula</taxon>
    </lineage>
</organism>
<comment type="caution">
    <text evidence="3">The sequence shown here is derived from an EMBL/GenBank/DDBJ whole genome shotgun (WGS) entry which is preliminary data.</text>
</comment>
<proteinExistence type="inferred from homology"/>
<dbReference type="InterPro" id="IPR039123">
    <property type="entry name" value="PPTC7"/>
</dbReference>
<gene>
    <name evidence="3" type="ORF">LTR36_009853</name>
</gene>
<dbReference type="PANTHER" id="PTHR12320:SF1">
    <property type="entry name" value="PROTEIN PHOSPHATASE PTC7 HOMOLOG"/>
    <property type="match status" value="1"/>
</dbReference>
<keyword evidence="1" id="KW-0464">Manganese</keyword>
<reference evidence="3 4" key="1">
    <citation type="submission" date="2021-11" db="EMBL/GenBank/DDBJ databases">
        <title>Black yeast isolated from Biological Soil Crust.</title>
        <authorList>
            <person name="Kurbessoian T."/>
        </authorList>
    </citation>
    <scope>NUCLEOTIDE SEQUENCE [LARGE SCALE GENOMIC DNA]</scope>
    <source>
        <strain evidence="3 4">CCFEE 5522</strain>
    </source>
</reference>
<dbReference type="Proteomes" id="UP001324427">
    <property type="component" value="Unassembled WGS sequence"/>
</dbReference>
<dbReference type="InterPro" id="IPR036457">
    <property type="entry name" value="PPM-type-like_dom_sf"/>
</dbReference>
<keyword evidence="1" id="KW-0460">Magnesium</keyword>
<sequence>MSAASLLSLPAALLKQTARSAQAYKHRMPLVGNRAYSSDAPSRTRFTYRIAAAAAAKRTSPRQPKLGQDFWTYTSTQRNATPPYLRSTKPQSGEDAFFAATVGGSPHDVAFGLADGVGGWQDQGVDPAEFSHGLCGLMAGTAYLHAEGLEWGGKGKSGRLRPRDLMQTAYEAVIGNPRIVAGGCTASLAVADGEGRIETANLGDSGFLILSPGKITHRSHPQTHAFNTPYQLSKVPPRLQTQHAIFGGATHFSETPQQADVETHQLRHGDITVFATDGVWDNLSAQDALGIITRVMVEGGYWFKSHNFAGAETLLNERMIRSLPTTLGGGSGKKGKEQEQELEVYLPALLATAIMREAKSAGLDRRRNGPFAREVNLHYPQEGWQGGKPDDIAVVVCVAVEDAAVEDAAAAPEVEQQAIKAKL</sequence>